<dbReference type="SUPFAM" id="SSF48239">
    <property type="entry name" value="Terpenoid cyclases/Protein prenyltransferases"/>
    <property type="match status" value="1"/>
</dbReference>
<accession>A0A3P3XRT3</accession>
<sequence>MINIDTAEGFIRKNGTEIERARLSSILGSMFDTQKALSLIQSLQNKDGGFSLVKDRESNISDTGFILTWLSDLKALHSNIAEKAIVYLESLQNKNGSWNETLPTDDTETPEWQKPENHRAMLFHTANTLFWLNKYSRNSICIEKGKRFLNENYKSEQEYIHTKWLFASIMSEKHSWRSSIIREIVKEIYEEITPEMPSSILTWMLCAFSVYEIPRDMEYIPAMMRQIHQEGDGSIESEDDDSYKVNATLEAVKVYKYYIE</sequence>
<gene>
    <name evidence="1" type="ORF">SPIRO4BDMA_50465</name>
</gene>
<name>A0A3P3XRT3_9SPIR</name>
<proteinExistence type="predicted"/>
<evidence type="ECO:0008006" key="2">
    <source>
        <dbReference type="Google" id="ProtNLM"/>
    </source>
</evidence>
<reference evidence="1" key="1">
    <citation type="submission" date="2017-02" db="EMBL/GenBank/DDBJ databases">
        <authorList>
            <person name="Regsiter A."/>
            <person name="William W."/>
        </authorList>
    </citation>
    <scope>NUCLEOTIDE SEQUENCE</scope>
    <source>
        <strain evidence="1">BdmA 4</strain>
    </source>
</reference>
<dbReference type="InterPro" id="IPR008930">
    <property type="entry name" value="Terpenoid_cyclase/PrenylTrfase"/>
</dbReference>
<evidence type="ECO:0000313" key="1">
    <source>
        <dbReference type="EMBL" id="SLM18950.1"/>
    </source>
</evidence>
<organism evidence="1">
    <name type="scientific">uncultured spirochete</name>
    <dbReference type="NCBI Taxonomy" id="156406"/>
    <lineage>
        <taxon>Bacteria</taxon>
        <taxon>Pseudomonadati</taxon>
        <taxon>Spirochaetota</taxon>
        <taxon>Spirochaetia</taxon>
        <taxon>Spirochaetales</taxon>
        <taxon>environmental samples</taxon>
    </lineage>
</organism>
<protein>
    <recommendedName>
        <fullName evidence="2">Squalene cyclase C-terminal domain-containing protein</fullName>
    </recommendedName>
</protein>
<dbReference type="AlphaFoldDB" id="A0A3P3XRT3"/>
<dbReference type="EMBL" id="FWDO01000005">
    <property type="protein sequence ID" value="SLM18950.1"/>
    <property type="molecule type" value="Genomic_DNA"/>
</dbReference>
<dbReference type="Gene3D" id="1.50.10.20">
    <property type="match status" value="1"/>
</dbReference>